<accession>A0ABM9HQ76</accession>
<name>A0ABM9HQ76_9PROT</name>
<dbReference type="PANTHER" id="PTHR30523">
    <property type="entry name" value="PHOSPHOENOLPYRUVATE CARBOXYLASE"/>
    <property type="match status" value="1"/>
</dbReference>
<dbReference type="PANTHER" id="PTHR30523:SF6">
    <property type="entry name" value="PHOSPHOENOLPYRUVATE CARBOXYLASE"/>
    <property type="match status" value="1"/>
</dbReference>
<dbReference type="SUPFAM" id="SSF51621">
    <property type="entry name" value="Phosphoenolpyruvate/pyruvate domain"/>
    <property type="match status" value="1"/>
</dbReference>
<comment type="function">
    <text evidence="1">Forms oxaloacetate, a four-carbon dicarboxylic acid source for the tricarboxylic acid cycle.</text>
</comment>
<keyword evidence="4" id="KW-1185">Reference proteome</keyword>
<dbReference type="InterPro" id="IPR015813">
    <property type="entry name" value="Pyrv/PenolPyrv_kinase-like_dom"/>
</dbReference>
<evidence type="ECO:0000313" key="4">
    <source>
        <dbReference type="Proteomes" id="UP001154272"/>
    </source>
</evidence>
<gene>
    <name evidence="3" type="ORF">R83534S58_LOCUS1376</name>
</gene>
<sequence>MDYLIMNNTSAASSHMLDQLVTLTTQLMSKHNHEPTENPVLILSQKIKQQLKSGELSFDVLKEIIQQLRDSAFLSHAIHLQKYVNNPEKKIIHERIDTIVQNIVQQATIKHETNTAESFECFKQLVEKSQFAAVFTAHPTFSVANAVYTALADMASHPITKETQVPFFSTHRRVAPPTLKEELGLAIHAIERARNALDMFNRYLFDAAQRHWPDYWTTLTPCSILLSSWVGYDTDGRTDIGWWDSLNIRLQMKELQLQRLYYQLEPIANGVEDLKQHVSLALKTVKNQRELCPTSADPDQFSDFARVLIENRQDALLSTDDLIPFFDQALKQVDENHKIDLLIARAGFISHGLSLSHTHVRLNSVQVHNMARQRLGITSNPDNRSHTRTLFNTINTALGHVSAIPVDFGSLLTEKASASTLMMLLTQIIKHIDTKTPIRFLIAETENGYTLLVALWLARLFGIEKQIEISPLFETDAALQHGSNIIEQALRSSHWREYLRNTGKLCLQFGYSDSGRFVGQIAATYEIERLRRKIAALLSKYDLTDVEIVLFDTHGESMGRGGHPFSMEDRLEYLSPKNTQLFFKKNGISTRQETAFQGGDGYLLFGSQALANATISIIAKHVYNFELDEHDPIYEEADFSADFFSTISSEMKDLVKDKGYGTLLSVFGPAMIDRTGSRAAVRQSDAYASSTHIKQPRELRAIPNNAILQQLGWCANTLQGLGTAASANPETFQDMLRNSPRFRRSLDFARHALKHSNPAVLRAIIYMLDPGIWLDRASSEDNPNIQESYLSLAKGLRRMDLWSSTQATFHRVQGDHITLLSIWKEAPSMDAKEILLHAIRLTVIEEIWMLSTQIPYFSPYHEFSREALETKILSLEIPTALNLLLHVFPQAGEHISDLYFYEPKAPRNEGAYEMDDRQIFKPIQKNFDLIREISVALIHRLHAFG</sequence>
<reference evidence="3" key="1">
    <citation type="submission" date="2022-10" db="EMBL/GenBank/DDBJ databases">
        <authorList>
            <person name="Botero Cardona J."/>
        </authorList>
    </citation>
    <scope>NUCLEOTIDE SEQUENCE</scope>
    <source>
        <strain evidence="3">R-83534</strain>
    </source>
</reference>
<evidence type="ECO:0000256" key="2">
    <source>
        <dbReference type="ARBA" id="ARBA00022419"/>
    </source>
</evidence>
<organism evidence="3 4">
    <name type="scientific">Commensalibacter papalotli</name>
    <name type="common">ex Botero et al. 2024</name>
    <dbReference type="NCBI Taxonomy" id="2972766"/>
    <lineage>
        <taxon>Bacteria</taxon>
        <taxon>Pseudomonadati</taxon>
        <taxon>Pseudomonadota</taxon>
        <taxon>Alphaproteobacteria</taxon>
        <taxon>Acetobacterales</taxon>
        <taxon>Acetobacteraceae</taxon>
    </lineage>
</organism>
<comment type="caution">
    <text evidence="3">The sequence shown here is derived from an EMBL/GenBank/DDBJ whole genome shotgun (WGS) entry which is preliminary data.</text>
</comment>
<proteinExistence type="predicted"/>
<dbReference type="PRINTS" id="PR00150">
    <property type="entry name" value="PEPCARBXLASE"/>
</dbReference>
<dbReference type="Proteomes" id="UP001154272">
    <property type="component" value="Unassembled WGS sequence"/>
</dbReference>
<dbReference type="Pfam" id="PF00311">
    <property type="entry name" value="PEPcase"/>
    <property type="match status" value="1"/>
</dbReference>
<protein>
    <recommendedName>
        <fullName evidence="2">Phosphoenolpyruvate carboxylase</fullName>
    </recommendedName>
</protein>
<evidence type="ECO:0000256" key="1">
    <source>
        <dbReference type="ARBA" id="ARBA00003670"/>
    </source>
</evidence>
<dbReference type="InterPro" id="IPR021135">
    <property type="entry name" value="PEP_COase"/>
</dbReference>
<dbReference type="EMBL" id="CAMXCH010000002">
    <property type="protein sequence ID" value="CAI3945200.1"/>
    <property type="molecule type" value="Genomic_DNA"/>
</dbReference>
<evidence type="ECO:0000313" key="3">
    <source>
        <dbReference type="EMBL" id="CAI3945200.1"/>
    </source>
</evidence>